<dbReference type="PANTHER" id="PTHR46579:SF1">
    <property type="entry name" value="F5_8 TYPE C DOMAIN-CONTAINING PROTEIN"/>
    <property type="match status" value="1"/>
</dbReference>
<dbReference type="OrthoDB" id="3239894at2759"/>
<proteinExistence type="predicted"/>
<evidence type="ECO:0000313" key="1">
    <source>
        <dbReference type="EMBL" id="KIJ14142.1"/>
    </source>
</evidence>
<dbReference type="HOGENOM" id="CLU_027186_1_0_1"/>
<organism evidence="1 2">
    <name type="scientific">Paxillus involutus ATCC 200175</name>
    <dbReference type="NCBI Taxonomy" id="664439"/>
    <lineage>
        <taxon>Eukaryota</taxon>
        <taxon>Fungi</taxon>
        <taxon>Dikarya</taxon>
        <taxon>Basidiomycota</taxon>
        <taxon>Agaricomycotina</taxon>
        <taxon>Agaricomycetes</taxon>
        <taxon>Agaricomycetidae</taxon>
        <taxon>Boletales</taxon>
        <taxon>Paxilineae</taxon>
        <taxon>Paxillaceae</taxon>
        <taxon>Paxillus</taxon>
    </lineage>
</organism>
<protein>
    <recommendedName>
        <fullName evidence="3">DUF4218 domain-containing protein</fullName>
    </recommendedName>
</protein>
<dbReference type="AlphaFoldDB" id="A0A0C9U3V2"/>
<name>A0A0C9U3V2_PAXIN</name>
<dbReference type="EMBL" id="KN819345">
    <property type="protein sequence ID" value="KIJ14142.1"/>
    <property type="molecule type" value="Genomic_DNA"/>
</dbReference>
<reference evidence="2" key="2">
    <citation type="submission" date="2015-01" db="EMBL/GenBank/DDBJ databases">
        <title>Evolutionary Origins and Diversification of the Mycorrhizal Mutualists.</title>
        <authorList>
            <consortium name="DOE Joint Genome Institute"/>
            <consortium name="Mycorrhizal Genomics Consortium"/>
            <person name="Kohler A."/>
            <person name="Kuo A."/>
            <person name="Nagy L.G."/>
            <person name="Floudas D."/>
            <person name="Copeland A."/>
            <person name="Barry K.W."/>
            <person name="Cichocki N."/>
            <person name="Veneault-Fourrey C."/>
            <person name="LaButti K."/>
            <person name="Lindquist E.A."/>
            <person name="Lipzen A."/>
            <person name="Lundell T."/>
            <person name="Morin E."/>
            <person name="Murat C."/>
            <person name="Riley R."/>
            <person name="Ohm R."/>
            <person name="Sun H."/>
            <person name="Tunlid A."/>
            <person name="Henrissat B."/>
            <person name="Grigoriev I.V."/>
            <person name="Hibbett D.S."/>
            <person name="Martin F."/>
        </authorList>
    </citation>
    <scope>NUCLEOTIDE SEQUENCE [LARGE SCALE GENOMIC DNA]</scope>
    <source>
        <strain evidence="2">ATCC 200175</strain>
    </source>
</reference>
<dbReference type="PANTHER" id="PTHR46579">
    <property type="entry name" value="F5/8 TYPE C DOMAIN-CONTAINING PROTEIN-RELATED"/>
    <property type="match status" value="1"/>
</dbReference>
<accession>A0A0C9U3V2</accession>
<gene>
    <name evidence="1" type="ORF">PAXINDRAFT_156254</name>
</gene>
<evidence type="ECO:0000313" key="2">
    <source>
        <dbReference type="Proteomes" id="UP000053647"/>
    </source>
</evidence>
<keyword evidence="2" id="KW-1185">Reference proteome</keyword>
<dbReference type="Proteomes" id="UP000053647">
    <property type="component" value="Unassembled WGS sequence"/>
</dbReference>
<sequence>MCKMCGFADHGHNEALCPKCKNLINVMEKNIDGDATKRRAFKRKENHGVRWPELARLPYFDLVWHTIIDPMHNLLLSIVKTQWYNQWIQGSALQASTETQARELDIIHKFLSTIPVVWDAFVTEAENEHQTSLKSFIKWQAQFTKDWKAWQEHQEAPPSTSKGKGKKERKVRMRREEPVNFLRLSAALKIFCGSSIKLEMLPHAEELLQVYLFGYKQIYGPESMKPNFHWAVHLATQIRDYGPVYNFWAFLSERLNKVLKSSNSNNWTGGQIEISMILDSLARTVLPIAENTVVKVLLEQILGEGQEASGTIEDAATTDELNAFQHVQPGPQIGPMPKRLSDSACLAIYKHHNSKRPGCVHFALQTNPPPGSQQLNDHAIFFEYGLLDGRQITPLSRSIRNSAGSSLVKVTLGEKTLYGEVINVLTHTQQDITSGKRLLAEFRWMIEVDLVPVEDDIWSGLYVLHSVLLILSLMLWSLDQP</sequence>
<evidence type="ECO:0008006" key="3">
    <source>
        <dbReference type="Google" id="ProtNLM"/>
    </source>
</evidence>
<reference evidence="1 2" key="1">
    <citation type="submission" date="2014-06" db="EMBL/GenBank/DDBJ databases">
        <authorList>
            <consortium name="DOE Joint Genome Institute"/>
            <person name="Kuo A."/>
            <person name="Kohler A."/>
            <person name="Nagy L.G."/>
            <person name="Floudas D."/>
            <person name="Copeland A."/>
            <person name="Barry K.W."/>
            <person name="Cichocki N."/>
            <person name="Veneault-Fourrey C."/>
            <person name="LaButti K."/>
            <person name="Lindquist E.A."/>
            <person name="Lipzen A."/>
            <person name="Lundell T."/>
            <person name="Morin E."/>
            <person name="Murat C."/>
            <person name="Sun H."/>
            <person name="Tunlid A."/>
            <person name="Henrissat B."/>
            <person name="Grigoriev I.V."/>
            <person name="Hibbett D.S."/>
            <person name="Martin F."/>
            <person name="Nordberg H.P."/>
            <person name="Cantor M.N."/>
            <person name="Hua S.X."/>
        </authorList>
    </citation>
    <scope>NUCLEOTIDE SEQUENCE [LARGE SCALE GENOMIC DNA]</scope>
    <source>
        <strain evidence="1 2">ATCC 200175</strain>
    </source>
</reference>